<dbReference type="Proteomes" id="UP001157502">
    <property type="component" value="Chromosome 9"/>
</dbReference>
<organism evidence="1 2">
    <name type="scientific">Dallia pectoralis</name>
    <name type="common">Alaska blackfish</name>
    <dbReference type="NCBI Taxonomy" id="75939"/>
    <lineage>
        <taxon>Eukaryota</taxon>
        <taxon>Metazoa</taxon>
        <taxon>Chordata</taxon>
        <taxon>Craniata</taxon>
        <taxon>Vertebrata</taxon>
        <taxon>Euteleostomi</taxon>
        <taxon>Actinopterygii</taxon>
        <taxon>Neopterygii</taxon>
        <taxon>Teleostei</taxon>
        <taxon>Protacanthopterygii</taxon>
        <taxon>Esociformes</taxon>
        <taxon>Umbridae</taxon>
        <taxon>Dallia</taxon>
    </lineage>
</organism>
<protein>
    <submittedName>
        <fullName evidence="1">Uncharacterized protein</fullName>
    </submittedName>
</protein>
<reference evidence="1" key="1">
    <citation type="submission" date="2021-05" db="EMBL/GenBank/DDBJ databases">
        <authorList>
            <person name="Pan Q."/>
            <person name="Jouanno E."/>
            <person name="Zahm M."/>
            <person name="Klopp C."/>
            <person name="Cabau C."/>
            <person name="Louis A."/>
            <person name="Berthelot C."/>
            <person name="Parey E."/>
            <person name="Roest Crollius H."/>
            <person name="Montfort J."/>
            <person name="Robinson-Rechavi M."/>
            <person name="Bouchez O."/>
            <person name="Lampietro C."/>
            <person name="Lopez Roques C."/>
            <person name="Donnadieu C."/>
            <person name="Postlethwait J."/>
            <person name="Bobe J."/>
            <person name="Dillon D."/>
            <person name="Chandos A."/>
            <person name="von Hippel F."/>
            <person name="Guiguen Y."/>
        </authorList>
    </citation>
    <scope>NUCLEOTIDE SEQUENCE</scope>
    <source>
        <strain evidence="1">YG-Jan2019</strain>
    </source>
</reference>
<gene>
    <name evidence="1" type="ORF">DPEC_G00113820</name>
</gene>
<comment type="caution">
    <text evidence="1">The sequence shown here is derived from an EMBL/GenBank/DDBJ whole genome shotgun (WGS) entry which is preliminary data.</text>
</comment>
<name>A0ACC2GU27_DALPE</name>
<evidence type="ECO:0000313" key="2">
    <source>
        <dbReference type="Proteomes" id="UP001157502"/>
    </source>
</evidence>
<feature type="non-terminal residue" evidence="1">
    <location>
        <position position="86"/>
    </location>
</feature>
<accession>A0ACC2GU27</accession>
<sequence>MFEDVTYIRNSRPKGLQSGFMILLRLVDRSSISISGRFVQRGSPFMDGSNPATVFCKCIALPQSHGEVLLRPWRLQFRCTSFSPPR</sequence>
<evidence type="ECO:0000313" key="1">
    <source>
        <dbReference type="EMBL" id="KAJ8007077.1"/>
    </source>
</evidence>
<proteinExistence type="predicted"/>
<keyword evidence="2" id="KW-1185">Reference proteome</keyword>
<dbReference type="EMBL" id="CM055736">
    <property type="protein sequence ID" value="KAJ8007077.1"/>
    <property type="molecule type" value="Genomic_DNA"/>
</dbReference>